<dbReference type="Gene3D" id="3.40.630.30">
    <property type="match status" value="1"/>
</dbReference>
<evidence type="ECO:0000256" key="8">
    <source>
        <dbReference type="RuleBase" id="RU365045"/>
    </source>
</evidence>
<evidence type="ECO:0000313" key="11">
    <source>
        <dbReference type="Proteomes" id="UP000186895"/>
    </source>
</evidence>
<evidence type="ECO:0000256" key="6">
    <source>
        <dbReference type="ARBA" id="ARBA00023315"/>
    </source>
</evidence>
<feature type="domain" description="N-acetyltransferase" evidence="9">
    <location>
        <begin position="6"/>
        <end position="170"/>
    </location>
</feature>
<dbReference type="Pfam" id="PF00583">
    <property type="entry name" value="Acetyltransf_1"/>
    <property type="match status" value="1"/>
</dbReference>
<dbReference type="InterPro" id="IPR012772">
    <property type="entry name" value="Ectoine_EctA"/>
</dbReference>
<dbReference type="InterPro" id="IPR016181">
    <property type="entry name" value="Acyl_CoA_acyltransferase"/>
</dbReference>
<protein>
    <recommendedName>
        <fullName evidence="4 8">L-2,4-diaminobutyric acid acetyltransferase</fullName>
        <shortName evidence="8">DABA acetyltransferase</shortName>
        <ecNumber evidence="3 8">2.3.1.178</ecNumber>
    </recommendedName>
</protein>
<evidence type="ECO:0000256" key="2">
    <source>
        <dbReference type="ARBA" id="ARBA00010712"/>
    </source>
</evidence>
<dbReference type="RefSeq" id="WP_076461482.1">
    <property type="nucleotide sequence ID" value="NZ_FTMN01000002.1"/>
</dbReference>
<proteinExistence type="inferred from homology"/>
<keyword evidence="6 8" id="KW-0012">Acyltransferase</keyword>
<dbReference type="EC" id="2.3.1.178" evidence="3 8"/>
<comment type="similarity">
    <text evidence="2 8">Belongs to the acetyltransferase family. EctA subfamily.</text>
</comment>
<dbReference type="GO" id="GO:0033816">
    <property type="term" value="F:diaminobutyrate acetyltransferase activity"/>
    <property type="evidence" value="ECO:0007669"/>
    <property type="project" value="UniProtKB-EC"/>
</dbReference>
<reference evidence="10 11" key="1">
    <citation type="submission" date="2017-01" db="EMBL/GenBank/DDBJ databases">
        <authorList>
            <person name="Mah S.A."/>
            <person name="Swanson W.J."/>
            <person name="Moy G.W."/>
            <person name="Vacquier V.D."/>
        </authorList>
    </citation>
    <scope>NUCLEOTIDE SEQUENCE [LARGE SCALE GENOMIC DNA]</scope>
    <source>
        <strain evidence="10 11">DSM 7027</strain>
    </source>
</reference>
<comment type="pathway">
    <text evidence="1 8">Amine and polyamine biosynthesis; ectoine biosynthesis; L-ectoine from L-aspartate 4-semialdehyde: step 2/3.</text>
</comment>
<dbReference type="PROSITE" id="PS51186">
    <property type="entry name" value="GNAT"/>
    <property type="match status" value="1"/>
</dbReference>
<evidence type="ECO:0000256" key="7">
    <source>
        <dbReference type="ARBA" id="ARBA00048924"/>
    </source>
</evidence>
<sequence>MESDIINLRKPKATDGFALHKLVERCAPLDPNSVYCNLLHCSHFADTAVAAEDESGELVGFISGYCPPARPDTLFVWQVAVDARCRGKKLGQKMLLELAERLAPQGVQYIETTITPGNIASEKLFAGVFAALSAPVERSVLFSKEEHFAGLHDDEVLYRAGPFKLSTQNS</sequence>
<evidence type="ECO:0000313" key="10">
    <source>
        <dbReference type="EMBL" id="SIQ09467.1"/>
    </source>
</evidence>
<name>A0A1N6PYV8_9GAMM</name>
<dbReference type="CDD" id="cd04301">
    <property type="entry name" value="NAT_SF"/>
    <property type="match status" value="1"/>
</dbReference>
<evidence type="ECO:0000256" key="3">
    <source>
        <dbReference type="ARBA" id="ARBA00012355"/>
    </source>
</evidence>
<dbReference type="eggNOG" id="COG0456">
    <property type="taxonomic scope" value="Bacteria"/>
</dbReference>
<dbReference type="GO" id="GO:0019491">
    <property type="term" value="P:ectoine biosynthetic process"/>
    <property type="evidence" value="ECO:0007669"/>
    <property type="project" value="UniProtKB-UniPathway"/>
</dbReference>
<comment type="function">
    <text evidence="8">Catalyzes the acetylation of L-2,4-diaminobutyrate (DABA) to gamma-N-acetyl-alpha,gamma-diaminobutyric acid (ADABA) with acetyl coenzyme A.</text>
</comment>
<keyword evidence="5 8" id="KW-0808">Transferase</keyword>
<dbReference type="NCBIfam" id="TIGR02406">
    <property type="entry name" value="ectoine_EctA"/>
    <property type="match status" value="1"/>
</dbReference>
<dbReference type="SUPFAM" id="SSF55729">
    <property type="entry name" value="Acyl-CoA N-acyltransferases (Nat)"/>
    <property type="match status" value="1"/>
</dbReference>
<keyword evidence="11" id="KW-1185">Reference proteome</keyword>
<dbReference type="EMBL" id="FTMN01000002">
    <property type="protein sequence ID" value="SIQ09467.1"/>
    <property type="molecule type" value="Genomic_DNA"/>
</dbReference>
<evidence type="ECO:0000256" key="1">
    <source>
        <dbReference type="ARBA" id="ARBA00004978"/>
    </source>
</evidence>
<evidence type="ECO:0000259" key="9">
    <source>
        <dbReference type="PROSITE" id="PS51186"/>
    </source>
</evidence>
<dbReference type="STRING" id="49186.SAMN05421647_102127"/>
<dbReference type="AlphaFoldDB" id="A0A1N6PYV8"/>
<dbReference type="Proteomes" id="UP000186895">
    <property type="component" value="Unassembled WGS sequence"/>
</dbReference>
<comment type="catalytic activity">
    <reaction evidence="7 8">
        <text>L-2,4-diaminobutanoate + acetyl-CoA = (2S)-4-acetamido-2-aminobutanoate + CoA + H(+)</text>
        <dbReference type="Rhea" id="RHEA:16901"/>
        <dbReference type="ChEBI" id="CHEBI:15378"/>
        <dbReference type="ChEBI" id="CHEBI:57287"/>
        <dbReference type="ChEBI" id="CHEBI:57288"/>
        <dbReference type="ChEBI" id="CHEBI:58761"/>
        <dbReference type="ChEBI" id="CHEBI:58929"/>
        <dbReference type="EC" id="2.3.1.178"/>
    </reaction>
</comment>
<evidence type="ECO:0000256" key="4">
    <source>
        <dbReference type="ARBA" id="ARBA00017935"/>
    </source>
</evidence>
<accession>A0A1N6PYV8</accession>
<evidence type="ECO:0000256" key="5">
    <source>
        <dbReference type="ARBA" id="ARBA00022679"/>
    </source>
</evidence>
<gene>
    <name evidence="8" type="primary">ectA</name>
    <name evidence="10" type="ORF">SAMN05421647_102127</name>
</gene>
<dbReference type="InterPro" id="IPR000182">
    <property type="entry name" value="GNAT_dom"/>
</dbReference>
<dbReference type="UniPathway" id="UPA00067">
    <property type="reaction ID" value="UER00122"/>
</dbReference>
<organism evidence="10 11">
    <name type="scientific">Marinobacterium stanieri</name>
    <dbReference type="NCBI Taxonomy" id="49186"/>
    <lineage>
        <taxon>Bacteria</taxon>
        <taxon>Pseudomonadati</taxon>
        <taxon>Pseudomonadota</taxon>
        <taxon>Gammaproteobacteria</taxon>
        <taxon>Oceanospirillales</taxon>
        <taxon>Oceanospirillaceae</taxon>
        <taxon>Marinobacterium</taxon>
    </lineage>
</organism>